<protein>
    <recommendedName>
        <fullName evidence="4">DUF4340 domain-containing protein</fullName>
    </recommendedName>
</protein>
<dbReference type="EMBL" id="CP017269">
    <property type="protein sequence ID" value="AOT69398.1"/>
    <property type="molecule type" value="Genomic_DNA"/>
</dbReference>
<evidence type="ECO:0000256" key="1">
    <source>
        <dbReference type="SAM" id="SignalP"/>
    </source>
</evidence>
<dbReference type="Proteomes" id="UP000095743">
    <property type="component" value="Chromosome"/>
</dbReference>
<dbReference type="KEGG" id="gfe:Gferi_07315"/>
<name>A0A1D8GES7_9FIRM</name>
<sequence>MKKTYLFAILLFVTLLTVSCTRPASESDRHTDSIFPTAMNATPEPMPLTPLEEYIALVESYIDGASFQQMDESRTKQVSDMLMGHYDIIGRTAGDGMDYYLAVRRKDAPVYDDFSSIDIGYFSEAGVKNEVLQIGYYDKDIDSNILYELEGYDLLELPFGNKNLDCFCFSESKSSDEYANQTFILAFTQNGRDRLDFIRKNAGLSLYSANSPRIEFYYQDKDTINFYSSPYSCFINISGNELEEISSLFSSSEGIDNVKSRQDAWKYLHEEDSSIRSTGARLHIDGKQYEFMGNSNSAGYIMSTMDEQGFIALEYNEAVYSFVMDKIKNVMEIDYGSFDAQWFKIPLKSASIDFPESVEQADGSYTTDLRSQTVNTPEKLNALSKLMNRAINSEEIYGFSGCPYIASIKFTREDGEILRVFIATDSCDSMTYDGRIGFEYGKQSDMAEIFDEAMADRLLN</sequence>
<evidence type="ECO:0000313" key="2">
    <source>
        <dbReference type="EMBL" id="AOT69398.1"/>
    </source>
</evidence>
<dbReference type="RefSeq" id="WP_069975017.1">
    <property type="nucleotide sequence ID" value="NZ_CP017269.1"/>
</dbReference>
<evidence type="ECO:0008006" key="4">
    <source>
        <dbReference type="Google" id="ProtNLM"/>
    </source>
</evidence>
<proteinExistence type="predicted"/>
<reference evidence="2 3" key="1">
    <citation type="submission" date="2016-09" db="EMBL/GenBank/DDBJ databases">
        <title>Genomic analysis reveals versatility of anaerobic energy metabolism of Geosporobacter ferrireducens IRF9 of phylum Firmicutes.</title>
        <authorList>
            <person name="Kim S.-J."/>
        </authorList>
    </citation>
    <scope>NUCLEOTIDE SEQUENCE [LARGE SCALE GENOMIC DNA]</scope>
    <source>
        <strain evidence="2 3">IRF9</strain>
    </source>
</reference>
<organism evidence="2 3">
    <name type="scientific">Geosporobacter ferrireducens</name>
    <dbReference type="NCBI Taxonomy" id="1424294"/>
    <lineage>
        <taxon>Bacteria</taxon>
        <taxon>Bacillati</taxon>
        <taxon>Bacillota</taxon>
        <taxon>Clostridia</taxon>
        <taxon>Peptostreptococcales</taxon>
        <taxon>Thermotaleaceae</taxon>
        <taxon>Geosporobacter</taxon>
    </lineage>
</organism>
<keyword evidence="1" id="KW-0732">Signal</keyword>
<feature type="chain" id="PRO_5009107361" description="DUF4340 domain-containing protein" evidence="1">
    <location>
        <begin position="25"/>
        <end position="460"/>
    </location>
</feature>
<accession>A0A1D8GES7</accession>
<gene>
    <name evidence="2" type="ORF">Gferi_07315</name>
</gene>
<dbReference type="AlphaFoldDB" id="A0A1D8GES7"/>
<keyword evidence="3" id="KW-1185">Reference proteome</keyword>
<dbReference type="PROSITE" id="PS51257">
    <property type="entry name" value="PROKAR_LIPOPROTEIN"/>
    <property type="match status" value="1"/>
</dbReference>
<evidence type="ECO:0000313" key="3">
    <source>
        <dbReference type="Proteomes" id="UP000095743"/>
    </source>
</evidence>
<feature type="signal peptide" evidence="1">
    <location>
        <begin position="1"/>
        <end position="24"/>
    </location>
</feature>